<dbReference type="OrthoDB" id="1442645at2"/>
<organism evidence="1 2">
    <name type="scientific">Aequorivita ciconiae</name>
    <dbReference type="NCBI Taxonomy" id="2494375"/>
    <lineage>
        <taxon>Bacteria</taxon>
        <taxon>Pseudomonadati</taxon>
        <taxon>Bacteroidota</taxon>
        <taxon>Flavobacteriia</taxon>
        <taxon>Flavobacteriales</taxon>
        <taxon>Flavobacteriaceae</taxon>
        <taxon>Aequorivita</taxon>
    </lineage>
</organism>
<gene>
    <name evidence="1" type="ORF">EI546_03935</name>
</gene>
<keyword evidence="2" id="KW-1185">Reference proteome</keyword>
<dbReference type="AlphaFoldDB" id="A0A410G126"/>
<dbReference type="EMBL" id="CP034951">
    <property type="protein sequence ID" value="QAA80930.1"/>
    <property type="molecule type" value="Genomic_DNA"/>
</dbReference>
<name>A0A410G126_9FLAO</name>
<evidence type="ECO:0000313" key="1">
    <source>
        <dbReference type="EMBL" id="QAA80930.1"/>
    </source>
</evidence>
<accession>A0A410G126</accession>
<dbReference type="Proteomes" id="UP000285517">
    <property type="component" value="Chromosome"/>
</dbReference>
<reference evidence="1 2" key="1">
    <citation type="submission" date="2019-01" db="EMBL/GenBank/DDBJ databases">
        <title>Complete genome sequencing of Aequorivita sp. H23M31.</title>
        <authorList>
            <person name="Bae J.-W."/>
        </authorList>
    </citation>
    <scope>NUCLEOTIDE SEQUENCE [LARGE SCALE GENOMIC DNA]</scope>
    <source>
        <strain evidence="1 2">H23M31</strain>
    </source>
</reference>
<proteinExistence type="predicted"/>
<dbReference type="KEGG" id="aev:EI546_03935"/>
<evidence type="ECO:0000313" key="2">
    <source>
        <dbReference type="Proteomes" id="UP000285517"/>
    </source>
</evidence>
<dbReference type="RefSeq" id="WP_128249323.1">
    <property type="nucleotide sequence ID" value="NZ_CP034951.1"/>
</dbReference>
<sequence>MKILIIIFFGLALFGTWGCENNNKKNPDSTVYAAETPDSNMDNSADDILNDNITTNDEYLTLENSNLKEMYKYLNMSQDQIAQFETKYNSIKTDLKEKETSAQELTNLQDKILKSVLESEQYEMYKRWQKEHSLK</sequence>
<protein>
    <submittedName>
        <fullName evidence="1">Uncharacterized protein</fullName>
    </submittedName>
</protein>